<gene>
    <name evidence="1" type="ORF">CINCED_3A022345</name>
</gene>
<protein>
    <submittedName>
        <fullName evidence="1">Uncharacterized protein</fullName>
    </submittedName>
</protein>
<accession>A0A5E4NHP5</accession>
<proteinExistence type="predicted"/>
<keyword evidence="2" id="KW-1185">Reference proteome</keyword>
<dbReference type="EMBL" id="CABPRJ010002378">
    <property type="protein sequence ID" value="VVC44314.1"/>
    <property type="molecule type" value="Genomic_DNA"/>
</dbReference>
<name>A0A5E4NHP5_9HEMI</name>
<reference evidence="1 2" key="1">
    <citation type="submission" date="2019-08" db="EMBL/GenBank/DDBJ databases">
        <authorList>
            <person name="Alioto T."/>
            <person name="Alioto T."/>
            <person name="Gomez Garrido J."/>
        </authorList>
    </citation>
    <scope>NUCLEOTIDE SEQUENCE [LARGE SCALE GENOMIC DNA]</scope>
</reference>
<dbReference type="AlphaFoldDB" id="A0A5E4NHP5"/>
<dbReference type="Proteomes" id="UP000325440">
    <property type="component" value="Unassembled WGS sequence"/>
</dbReference>
<sequence length="303" mass="34487">MDTSVHVAMEIDEPRCAETTLSGTNYEKLPKINYLSIIGSGVDFILKHFKLLMTSSNVSDDLENDLKREKTYLFNENLDLSHRIESVRESAARFHYKLIDLIDEFSKITTSWKSKKYEDLVNATLVSASVLSDEQCSMETTLSDANDGKLPKINYLRTIESGIDFISKRFKLLTISSMVSNYLENYIKRETNCLSDDNLDLPCRIESVIESAAHFHNNLLELIDGFSKIMTSWKSKKYEDLVNATLVSASVLSDEQCSMETTSSDGNDGKLSKKVCLRKIESNVDRMSKRFKFLTIAPRVMDF</sequence>
<evidence type="ECO:0000313" key="1">
    <source>
        <dbReference type="EMBL" id="VVC44314.1"/>
    </source>
</evidence>
<evidence type="ECO:0000313" key="2">
    <source>
        <dbReference type="Proteomes" id="UP000325440"/>
    </source>
</evidence>
<organism evidence="1 2">
    <name type="scientific">Cinara cedri</name>
    <dbReference type="NCBI Taxonomy" id="506608"/>
    <lineage>
        <taxon>Eukaryota</taxon>
        <taxon>Metazoa</taxon>
        <taxon>Ecdysozoa</taxon>
        <taxon>Arthropoda</taxon>
        <taxon>Hexapoda</taxon>
        <taxon>Insecta</taxon>
        <taxon>Pterygota</taxon>
        <taxon>Neoptera</taxon>
        <taxon>Paraneoptera</taxon>
        <taxon>Hemiptera</taxon>
        <taxon>Sternorrhyncha</taxon>
        <taxon>Aphidomorpha</taxon>
        <taxon>Aphidoidea</taxon>
        <taxon>Aphididae</taxon>
        <taxon>Lachninae</taxon>
        <taxon>Cinara</taxon>
    </lineage>
</organism>